<dbReference type="InterPro" id="IPR028349">
    <property type="entry name" value="PafC-like"/>
</dbReference>
<evidence type="ECO:0000259" key="2">
    <source>
        <dbReference type="Pfam" id="PF13280"/>
    </source>
</evidence>
<dbReference type="InterPro" id="IPR036390">
    <property type="entry name" value="WH_DNA-bd_sf"/>
</dbReference>
<dbReference type="KEGG" id="pste:PSTEL_06620"/>
<dbReference type="PANTHER" id="PTHR34580:SF1">
    <property type="entry name" value="PROTEIN PAFC"/>
    <property type="match status" value="1"/>
</dbReference>
<dbReference type="InterPro" id="IPR051534">
    <property type="entry name" value="CBASS_pafABC_assoc_protein"/>
</dbReference>
<evidence type="ECO:0000259" key="3">
    <source>
        <dbReference type="Pfam" id="PF25583"/>
    </source>
</evidence>
<reference evidence="4 5" key="1">
    <citation type="submission" date="2014-08" db="EMBL/GenBank/DDBJ databases">
        <title>Comparative genomics of the Paenibacillus odorifer group.</title>
        <authorList>
            <person name="den Bakker H.C."/>
            <person name="Tsai Y.-C."/>
            <person name="Martin N."/>
            <person name="Korlach J."/>
            <person name="Wiedmann M."/>
        </authorList>
    </citation>
    <scope>NUCLEOTIDE SEQUENCE [LARGE SCALE GENOMIC DNA]</scope>
    <source>
        <strain evidence="4 5">DSM 14472</strain>
    </source>
</reference>
<evidence type="ECO:0000259" key="1">
    <source>
        <dbReference type="Pfam" id="PF08279"/>
    </source>
</evidence>
<dbReference type="EMBL" id="CP009286">
    <property type="protein sequence ID" value="AIQ62826.1"/>
    <property type="molecule type" value="Genomic_DNA"/>
</dbReference>
<dbReference type="InterPro" id="IPR013196">
    <property type="entry name" value="HTH_11"/>
</dbReference>
<dbReference type="RefSeq" id="WP_038694262.1">
    <property type="nucleotide sequence ID" value="NZ_CP009286.1"/>
</dbReference>
<dbReference type="Proteomes" id="UP000029507">
    <property type="component" value="Chromosome"/>
</dbReference>
<gene>
    <name evidence="4" type="ORF">PSTEL_06620</name>
</gene>
<feature type="domain" description="WCX" evidence="3">
    <location>
        <begin position="225"/>
        <end position="296"/>
    </location>
</feature>
<feature type="domain" description="Helix-turn-helix type 11" evidence="1">
    <location>
        <begin position="5"/>
        <end position="56"/>
    </location>
</feature>
<name>A0A089LMQ8_9BACL</name>
<dbReference type="Gene3D" id="1.10.10.10">
    <property type="entry name" value="Winged helix-like DNA-binding domain superfamily/Winged helix DNA-binding domain"/>
    <property type="match status" value="1"/>
</dbReference>
<dbReference type="InterPro" id="IPR036388">
    <property type="entry name" value="WH-like_DNA-bd_sf"/>
</dbReference>
<keyword evidence="5" id="KW-1185">Reference proteome</keyword>
<dbReference type="HOGENOM" id="CLU_041141_5_1_9"/>
<accession>A0A089LMQ8</accession>
<dbReference type="AlphaFoldDB" id="A0A089LMQ8"/>
<dbReference type="PROSITE" id="PS52050">
    <property type="entry name" value="WYL"/>
    <property type="match status" value="1"/>
</dbReference>
<dbReference type="PIRSF" id="PIRSF016838">
    <property type="entry name" value="PafC"/>
    <property type="match status" value="1"/>
</dbReference>
<dbReference type="Pfam" id="PF13280">
    <property type="entry name" value="WYL"/>
    <property type="match status" value="1"/>
</dbReference>
<dbReference type="STRING" id="169760.PSTEL_06620"/>
<dbReference type="OrthoDB" id="9815009at2"/>
<protein>
    <submittedName>
        <fullName evidence="4">Transcriptional regulator</fullName>
    </submittedName>
</protein>
<organism evidence="4 5">
    <name type="scientific">Paenibacillus stellifer</name>
    <dbReference type="NCBI Taxonomy" id="169760"/>
    <lineage>
        <taxon>Bacteria</taxon>
        <taxon>Bacillati</taxon>
        <taxon>Bacillota</taxon>
        <taxon>Bacilli</taxon>
        <taxon>Bacillales</taxon>
        <taxon>Paenibacillaceae</taxon>
        <taxon>Paenibacillus</taxon>
    </lineage>
</organism>
<dbReference type="Pfam" id="PF25583">
    <property type="entry name" value="WCX"/>
    <property type="match status" value="1"/>
</dbReference>
<dbReference type="InterPro" id="IPR026881">
    <property type="entry name" value="WYL_dom"/>
</dbReference>
<dbReference type="InterPro" id="IPR057727">
    <property type="entry name" value="WCX_dom"/>
</dbReference>
<dbReference type="Pfam" id="PF08279">
    <property type="entry name" value="HTH_11"/>
    <property type="match status" value="1"/>
</dbReference>
<dbReference type="SUPFAM" id="SSF46785">
    <property type="entry name" value="Winged helix' DNA-binding domain"/>
    <property type="match status" value="1"/>
</dbReference>
<dbReference type="PANTHER" id="PTHR34580">
    <property type="match status" value="1"/>
</dbReference>
<feature type="domain" description="WYL" evidence="2">
    <location>
        <begin position="130"/>
        <end position="193"/>
    </location>
</feature>
<proteinExistence type="predicted"/>
<evidence type="ECO:0000313" key="5">
    <source>
        <dbReference type="Proteomes" id="UP000029507"/>
    </source>
</evidence>
<evidence type="ECO:0000313" key="4">
    <source>
        <dbReference type="EMBL" id="AIQ62826.1"/>
    </source>
</evidence>
<sequence>MQIGRLFEIVYLLLEHKNTTAKALAEHFEVSVRTILRDIDTLAAAGIPVYTAQGKGGGIFILDTFVLNKAVISEEEQNDILFGLQSLSATRHVDPQHTLGKLRSLFEKRDTEWIEVDLSRWGNSKADREKFETLKNGVIQRRALAFTYFNSSGEARERRVYPLKLVFKSHSWYLLAYCLSRSDYRIFKISRMSLPALLDDTFDAGAYHPPEIEPSREDYGVPAMVRLKFSPHAAFRIYDEFGDKDFVRTEDGSFLVAVGWPEDQWLYDYILSYGPAVEVLEPPSVRNEVARRAERIVQTYKPD</sequence>